<sequence>MALAEGWFIKKGEDLLCTLKSAASEEERDEAIYTFIEWMESRDSLSIPEFDSNLEWLNCKNSLFFKDQLHGKLCVLDFFTYCCINCIHILPDLEALEHLHSEKDGLVILGVHSAKFENEKSSTNVLSAVLRYDIRHPVVNDSEAKLWHSLSVQCWPTLVVVSPEGKILLSLVGEGHRDPLLQFVGTALKYYKQRGKVKDHSIGMSLVKDTLPQTRLSFPGKVSMDKSGERLFVADTGHHRILVISKEGIILNAIGGGENFEAGFVDGSFQEARFHSPQGIAIEQEIIYIADTENHAIRQIDLEKGMVTTVAGNGKQGSDKEGGNTRTSQSISSPWDVLIGPPPGPANAEDGDVRDVLYIAMAGTHQIWALYVKDSTWLKGSSQVKGTCLRFAGSGAEENRNNSYPHKAAFAQPSGISLAKEKPFRCLFVADSESSSIRTVDVARGATKALVGADRDPTNLFAFGDQDGKGVDVKLQHPLGVAWNPLTQRLYVADSYNHKIKVIDPAKKTCETLLGSGKPGLSSEQGGVQFDEPGGLCVSPDGQTLYVADTNNHAVRVIDLKTLLVSQLNIVEHSKLSKDRAVAGESNKVSAVAKRLTSKRTPITRKEPIHVTGGSCLEVKLGISLPEGCYLTKGVTSPWQVMTFKLQEDEEVIQEVFKLEPSSGIIGEGSFQALCKVQVPEVDLEPKTIMRIEAVIYFCEPSGTCRMEGLVYEVPLRQTSGDGEKQLQISHVCKL</sequence>
<dbReference type="InterPro" id="IPR012336">
    <property type="entry name" value="Thioredoxin-like_fold"/>
</dbReference>
<evidence type="ECO:0000313" key="5">
    <source>
        <dbReference type="EMBL" id="RMX57769.1"/>
    </source>
</evidence>
<evidence type="ECO:0000256" key="1">
    <source>
        <dbReference type="ARBA" id="ARBA00022737"/>
    </source>
</evidence>
<evidence type="ECO:0000256" key="3">
    <source>
        <dbReference type="SAM" id="MobiDB-lite"/>
    </source>
</evidence>
<dbReference type="PANTHER" id="PTHR46388:SF2">
    <property type="entry name" value="NHL REPEAT-CONTAINING PROTEIN 2"/>
    <property type="match status" value="1"/>
</dbReference>
<name>A0A3M6UVZ5_POCDA</name>
<dbReference type="SUPFAM" id="SSF101898">
    <property type="entry name" value="NHL repeat"/>
    <property type="match status" value="1"/>
</dbReference>
<dbReference type="Gene3D" id="3.40.30.10">
    <property type="entry name" value="Glutaredoxin"/>
    <property type="match status" value="1"/>
</dbReference>
<dbReference type="Pfam" id="PF13905">
    <property type="entry name" value="Thioredoxin_8"/>
    <property type="match status" value="1"/>
</dbReference>
<dbReference type="AlphaFoldDB" id="A0A3M6UVZ5"/>
<dbReference type="CDD" id="cd14951">
    <property type="entry name" value="NHL-2_like"/>
    <property type="match status" value="1"/>
</dbReference>
<feature type="region of interest" description="Disordered" evidence="3">
    <location>
        <begin position="311"/>
        <end position="336"/>
    </location>
</feature>
<gene>
    <name evidence="5" type="ORF">pdam_00006780</name>
</gene>
<dbReference type="Proteomes" id="UP000275408">
    <property type="component" value="Unassembled WGS sequence"/>
</dbReference>
<dbReference type="OMA" id="IAMAGVH"/>
<evidence type="ECO:0000259" key="4">
    <source>
        <dbReference type="Pfam" id="PF13905"/>
    </source>
</evidence>
<keyword evidence="6" id="KW-1185">Reference proteome</keyword>
<dbReference type="InterPro" id="IPR011042">
    <property type="entry name" value="6-blade_b-propeller_TolB-like"/>
</dbReference>
<comment type="caution">
    <text evidence="5">The sequence shown here is derived from an EMBL/GenBank/DDBJ whole genome shotgun (WGS) entry which is preliminary data.</text>
</comment>
<dbReference type="InterPro" id="IPR001258">
    <property type="entry name" value="NHL_repeat"/>
</dbReference>
<feature type="domain" description="Thioredoxin-like fold" evidence="4">
    <location>
        <begin position="71"/>
        <end position="167"/>
    </location>
</feature>
<reference evidence="5 6" key="1">
    <citation type="journal article" date="2018" name="Sci. Rep.">
        <title>Comparative analysis of the Pocillopora damicornis genome highlights role of immune system in coral evolution.</title>
        <authorList>
            <person name="Cunning R."/>
            <person name="Bay R.A."/>
            <person name="Gillette P."/>
            <person name="Baker A.C."/>
            <person name="Traylor-Knowles N."/>
        </authorList>
    </citation>
    <scope>NUCLEOTIDE SEQUENCE [LARGE SCALE GENOMIC DNA]</scope>
    <source>
        <strain evidence="5">RSMAS</strain>
        <tissue evidence="5">Whole animal</tissue>
    </source>
</reference>
<protein>
    <recommendedName>
        <fullName evidence="4">Thioredoxin-like fold domain-containing protein</fullName>
    </recommendedName>
</protein>
<dbReference type="InterPro" id="IPR036249">
    <property type="entry name" value="Thioredoxin-like_sf"/>
</dbReference>
<dbReference type="FunFam" id="2.120.10.30:FF:000063">
    <property type="entry name" value="NHL repeat containing 2"/>
    <property type="match status" value="1"/>
</dbReference>
<dbReference type="SUPFAM" id="SSF52833">
    <property type="entry name" value="Thioredoxin-like"/>
    <property type="match status" value="1"/>
</dbReference>
<dbReference type="PANTHER" id="PTHR46388">
    <property type="entry name" value="NHL REPEAT-CONTAINING PROTEIN 2"/>
    <property type="match status" value="1"/>
</dbReference>
<evidence type="ECO:0000313" key="6">
    <source>
        <dbReference type="Proteomes" id="UP000275408"/>
    </source>
</evidence>
<feature type="repeat" description="NHL" evidence="2">
    <location>
        <begin position="475"/>
        <end position="506"/>
    </location>
</feature>
<accession>A0A3M6UVZ5</accession>
<dbReference type="STRING" id="46731.A0A3M6UVZ5"/>
<evidence type="ECO:0000256" key="2">
    <source>
        <dbReference type="PROSITE-ProRule" id="PRU00504"/>
    </source>
</evidence>
<keyword evidence="1" id="KW-0677">Repeat</keyword>
<organism evidence="5 6">
    <name type="scientific">Pocillopora damicornis</name>
    <name type="common">Cauliflower coral</name>
    <name type="synonym">Millepora damicornis</name>
    <dbReference type="NCBI Taxonomy" id="46731"/>
    <lineage>
        <taxon>Eukaryota</taxon>
        <taxon>Metazoa</taxon>
        <taxon>Cnidaria</taxon>
        <taxon>Anthozoa</taxon>
        <taxon>Hexacorallia</taxon>
        <taxon>Scleractinia</taxon>
        <taxon>Astrocoeniina</taxon>
        <taxon>Pocilloporidae</taxon>
        <taxon>Pocillopora</taxon>
    </lineage>
</organism>
<dbReference type="Pfam" id="PF01436">
    <property type="entry name" value="NHL"/>
    <property type="match status" value="2"/>
</dbReference>
<dbReference type="EMBL" id="RCHS01000611">
    <property type="protein sequence ID" value="RMX57769.1"/>
    <property type="molecule type" value="Genomic_DNA"/>
</dbReference>
<dbReference type="PROSITE" id="PS51125">
    <property type="entry name" value="NHL"/>
    <property type="match status" value="1"/>
</dbReference>
<feature type="compositionally biased region" description="Polar residues" evidence="3">
    <location>
        <begin position="324"/>
        <end position="333"/>
    </location>
</feature>
<proteinExistence type="predicted"/>
<dbReference type="OrthoDB" id="273823at2759"/>
<dbReference type="Gene3D" id="2.120.10.30">
    <property type="entry name" value="TolB, C-terminal domain"/>
    <property type="match status" value="3"/>
</dbReference>
<dbReference type="InterPro" id="IPR045302">
    <property type="entry name" value="NHL2_NHL_rpt_dom"/>
</dbReference>